<comment type="subunit">
    <text evidence="3">Homotetramer.</text>
</comment>
<evidence type="ECO:0000256" key="2">
    <source>
        <dbReference type="ARBA" id="ARBA00010371"/>
    </source>
</evidence>
<evidence type="ECO:0000256" key="3">
    <source>
        <dbReference type="ARBA" id="ARBA00011881"/>
    </source>
</evidence>
<proteinExistence type="inferred from homology"/>
<evidence type="ECO:0000256" key="7">
    <source>
        <dbReference type="ARBA" id="ARBA00022990"/>
    </source>
</evidence>
<dbReference type="SUPFAM" id="SSF50129">
    <property type="entry name" value="GroES-like"/>
    <property type="match status" value="1"/>
</dbReference>
<dbReference type="InterPro" id="IPR013154">
    <property type="entry name" value="ADH-like_N"/>
</dbReference>
<sequence length="340" mass="36759">MKAVGLYQYLPIENEQSLLDVIIDKPEAPQGHDLLVEIKAISVNPVDTKIRAPKEQTETAPRVLGWDAAGEVVATGPDVEHYKVGDRVYYAGDITRAGSNSEFQLVDERIVGKMPSSLDFAQAAALPLTSITAWEALFDRMGISAEGLDAGKSLLIIGAAGGVGSIATQLAKQIAKLNVIATASRPDTVDWVKTMGADQVINHRNAIDEELKAINTPQVDYILCLNATDQHWSAMANAIAPQGHICSIVETEQPVNLGLLKSKSASFSWEFMFTRAMFQTADMIEQQTLLNKVADGIDLGILQGTMKEVLMPISAENLRKIHAFLESGHAIGKVVLAGWD</sequence>
<protein>
    <recommendedName>
        <fullName evidence="8">Zinc-type alcohol dehydrogenase-like protein</fullName>
    </recommendedName>
</protein>
<evidence type="ECO:0000256" key="6">
    <source>
        <dbReference type="ARBA" id="ARBA00022884"/>
    </source>
</evidence>
<dbReference type="NCBIfam" id="TIGR02817">
    <property type="entry name" value="adh_fam_1"/>
    <property type="match status" value="1"/>
</dbReference>
<dbReference type="Gene3D" id="3.90.180.10">
    <property type="entry name" value="Medium-chain alcohol dehydrogenases, catalytic domain"/>
    <property type="match status" value="1"/>
</dbReference>
<dbReference type="PANTHER" id="PTHR44154:SF1">
    <property type="entry name" value="QUINONE OXIDOREDUCTASE"/>
    <property type="match status" value="1"/>
</dbReference>
<dbReference type="EMBL" id="JAAONZ010000010">
    <property type="protein sequence ID" value="NHO66613.1"/>
    <property type="molecule type" value="Genomic_DNA"/>
</dbReference>
<evidence type="ECO:0000256" key="1">
    <source>
        <dbReference type="ARBA" id="ARBA00004496"/>
    </source>
</evidence>
<keyword evidence="7" id="KW-0007">Acetylation</keyword>
<keyword evidence="5" id="KW-0521">NADP</keyword>
<evidence type="ECO:0000313" key="10">
    <source>
        <dbReference type="EMBL" id="NHO66613.1"/>
    </source>
</evidence>
<dbReference type="InterPro" id="IPR013149">
    <property type="entry name" value="ADH-like_C"/>
</dbReference>
<gene>
    <name evidence="10" type="ORF">G8770_13775</name>
</gene>
<keyword evidence="4" id="KW-0963">Cytoplasm</keyword>
<dbReference type="InterPro" id="IPR002364">
    <property type="entry name" value="Quin_OxRdtase/zeta-crystal_CS"/>
</dbReference>
<organism evidence="10 11">
    <name type="scientific">Pseudomaricurvus hydrocarbonicus</name>
    <dbReference type="NCBI Taxonomy" id="1470433"/>
    <lineage>
        <taxon>Bacteria</taxon>
        <taxon>Pseudomonadati</taxon>
        <taxon>Pseudomonadota</taxon>
        <taxon>Gammaproteobacteria</taxon>
        <taxon>Cellvibrionales</taxon>
        <taxon>Cellvibrionaceae</taxon>
        <taxon>Pseudomaricurvus</taxon>
    </lineage>
</organism>
<keyword evidence="11" id="KW-1185">Reference proteome</keyword>
<dbReference type="InterPro" id="IPR011032">
    <property type="entry name" value="GroES-like_sf"/>
</dbReference>
<reference evidence="10" key="1">
    <citation type="submission" date="2020-03" db="EMBL/GenBank/DDBJ databases">
        <authorList>
            <person name="Guo F."/>
        </authorList>
    </citation>
    <scope>NUCLEOTIDE SEQUENCE</scope>
    <source>
        <strain evidence="10">JCM 30134</strain>
    </source>
</reference>
<dbReference type="GO" id="GO:0005737">
    <property type="term" value="C:cytoplasm"/>
    <property type="evidence" value="ECO:0007669"/>
    <property type="project" value="UniProtKB-SubCell"/>
</dbReference>
<evidence type="ECO:0000256" key="8">
    <source>
        <dbReference type="RuleBase" id="RU364000"/>
    </source>
</evidence>
<comment type="caution">
    <text evidence="10">The sequence shown here is derived from an EMBL/GenBank/DDBJ whole genome shotgun (WGS) entry which is preliminary data.</text>
</comment>
<dbReference type="Gene3D" id="3.40.50.720">
    <property type="entry name" value="NAD(P)-binding Rossmann-like Domain"/>
    <property type="match status" value="1"/>
</dbReference>
<dbReference type="PROSITE" id="PS01162">
    <property type="entry name" value="QOR_ZETA_CRYSTAL"/>
    <property type="match status" value="1"/>
</dbReference>
<dbReference type="GO" id="GO:0003723">
    <property type="term" value="F:RNA binding"/>
    <property type="evidence" value="ECO:0007669"/>
    <property type="project" value="UniProtKB-KW"/>
</dbReference>
<feature type="domain" description="Enoyl reductase (ER)" evidence="9">
    <location>
        <begin position="17"/>
        <end position="336"/>
    </location>
</feature>
<evidence type="ECO:0000259" key="9">
    <source>
        <dbReference type="SMART" id="SM00829"/>
    </source>
</evidence>
<dbReference type="InterPro" id="IPR020843">
    <property type="entry name" value="ER"/>
</dbReference>
<dbReference type="Pfam" id="PF00107">
    <property type="entry name" value="ADH_zinc_N"/>
    <property type="match status" value="1"/>
</dbReference>
<dbReference type="InterPro" id="IPR036291">
    <property type="entry name" value="NAD(P)-bd_dom_sf"/>
</dbReference>
<name>A0A9E5JW06_9GAMM</name>
<dbReference type="PANTHER" id="PTHR44154">
    <property type="entry name" value="QUINONE OXIDOREDUCTASE"/>
    <property type="match status" value="1"/>
</dbReference>
<accession>A0A9E5JW06</accession>
<dbReference type="GO" id="GO:0016491">
    <property type="term" value="F:oxidoreductase activity"/>
    <property type="evidence" value="ECO:0007669"/>
    <property type="project" value="UniProtKB-KW"/>
</dbReference>
<keyword evidence="6" id="KW-0694">RNA-binding</keyword>
<evidence type="ECO:0000256" key="5">
    <source>
        <dbReference type="ARBA" id="ARBA00022857"/>
    </source>
</evidence>
<dbReference type="InterPro" id="IPR051603">
    <property type="entry name" value="Zinc-ADH_QOR/CCCR"/>
</dbReference>
<evidence type="ECO:0000256" key="4">
    <source>
        <dbReference type="ARBA" id="ARBA00022490"/>
    </source>
</evidence>
<keyword evidence="8" id="KW-0479">Metal-binding</keyword>
<dbReference type="SMART" id="SM00829">
    <property type="entry name" value="PKS_ER"/>
    <property type="match status" value="1"/>
</dbReference>
<dbReference type="Pfam" id="PF08240">
    <property type="entry name" value="ADH_N"/>
    <property type="match status" value="1"/>
</dbReference>
<dbReference type="AlphaFoldDB" id="A0A9E5JW06"/>
<dbReference type="Proteomes" id="UP000787472">
    <property type="component" value="Unassembled WGS sequence"/>
</dbReference>
<keyword evidence="8" id="KW-0862">Zinc</keyword>
<dbReference type="SUPFAM" id="SSF51735">
    <property type="entry name" value="NAD(P)-binding Rossmann-fold domains"/>
    <property type="match status" value="1"/>
</dbReference>
<evidence type="ECO:0000313" key="11">
    <source>
        <dbReference type="Proteomes" id="UP000787472"/>
    </source>
</evidence>
<dbReference type="CDD" id="cd08252">
    <property type="entry name" value="AL_MDR"/>
    <property type="match status" value="1"/>
</dbReference>
<dbReference type="InterPro" id="IPR014182">
    <property type="entry name" value="ADH_Zn_typ-1"/>
</dbReference>
<dbReference type="GO" id="GO:0008270">
    <property type="term" value="F:zinc ion binding"/>
    <property type="evidence" value="ECO:0007669"/>
    <property type="project" value="InterPro"/>
</dbReference>
<comment type="similarity">
    <text evidence="2 8">Belongs to the zinc-containing alcohol dehydrogenase family. Quinone oxidoreductase subfamily.</text>
</comment>
<keyword evidence="8" id="KW-0560">Oxidoreductase</keyword>
<comment type="subcellular location">
    <subcellularLocation>
        <location evidence="1">Cytoplasm</location>
    </subcellularLocation>
</comment>